<evidence type="ECO:0000313" key="9">
    <source>
        <dbReference type="EMBL" id="MBD8034574.1"/>
    </source>
</evidence>
<keyword evidence="6 7" id="KW-0472">Membrane</keyword>
<reference evidence="9 10" key="1">
    <citation type="submission" date="2020-08" db="EMBL/GenBank/DDBJ databases">
        <title>A Genomic Blueprint of the Chicken Gut Microbiome.</title>
        <authorList>
            <person name="Gilroy R."/>
            <person name="Ravi A."/>
            <person name="Getino M."/>
            <person name="Pursley I."/>
            <person name="Horton D.L."/>
            <person name="Alikhan N.-F."/>
            <person name="Baker D."/>
            <person name="Gharbi K."/>
            <person name="Hall N."/>
            <person name="Watson M."/>
            <person name="Adriaenssens E.M."/>
            <person name="Foster-Nyarko E."/>
            <person name="Jarju S."/>
            <person name="Secka A."/>
            <person name="Antonio M."/>
            <person name="Oren A."/>
            <person name="Chaudhuri R."/>
            <person name="La Ragione R.M."/>
            <person name="Hildebrand F."/>
            <person name="Pallen M.J."/>
        </authorList>
    </citation>
    <scope>NUCLEOTIDE SEQUENCE [LARGE SCALE GENOMIC DNA]</scope>
    <source>
        <strain evidence="9 10">Sa1YVA6</strain>
    </source>
</reference>
<sequence length="234" mass="25750">MQLDFNFIMYALKELSKVIPFTLFLAFTPIILGFVIGLIVAFIRMSDLKIIKACANFYVSFYRGTPVIMHIFIIYFGFTNLAQEVLNVSLNGIPLYVFVLIALTLNAGAFLSEIIRSGILSVSKGQIEAAQSIGMTMSQTFRRIIFPQAIVAAIPNLTNICTAFLHATSIAFLISVTEITGTANIIAASNLKFLEAFIAAAVIYWVISILIEVLSAKIEKKVTKHIRSGVVQNT</sequence>
<evidence type="ECO:0000256" key="2">
    <source>
        <dbReference type="ARBA" id="ARBA00022448"/>
    </source>
</evidence>
<feature type="transmembrane region" description="Helical" evidence="7">
    <location>
        <begin position="149"/>
        <end position="176"/>
    </location>
</feature>
<evidence type="ECO:0000259" key="8">
    <source>
        <dbReference type="PROSITE" id="PS50928"/>
    </source>
</evidence>
<dbReference type="Proteomes" id="UP000600565">
    <property type="component" value="Unassembled WGS sequence"/>
</dbReference>
<keyword evidence="2 7" id="KW-0813">Transport</keyword>
<dbReference type="PANTHER" id="PTHR30614">
    <property type="entry name" value="MEMBRANE COMPONENT OF AMINO ACID ABC TRANSPORTER"/>
    <property type="match status" value="1"/>
</dbReference>
<name>A0ABR8XRK4_9BACL</name>
<dbReference type="Pfam" id="PF00528">
    <property type="entry name" value="BPD_transp_1"/>
    <property type="match status" value="1"/>
</dbReference>
<feature type="transmembrane region" description="Helical" evidence="7">
    <location>
        <begin position="196"/>
        <end position="214"/>
    </location>
</feature>
<keyword evidence="5 7" id="KW-1133">Transmembrane helix</keyword>
<keyword evidence="4 7" id="KW-0812">Transmembrane</keyword>
<dbReference type="InterPro" id="IPR043429">
    <property type="entry name" value="ArtM/GltK/GlnP/TcyL/YhdX-like"/>
</dbReference>
<dbReference type="InterPro" id="IPR035906">
    <property type="entry name" value="MetI-like_sf"/>
</dbReference>
<feature type="domain" description="ABC transmembrane type-1" evidence="8">
    <location>
        <begin position="19"/>
        <end position="215"/>
    </location>
</feature>
<gene>
    <name evidence="9" type="ORF">H9632_16005</name>
</gene>
<evidence type="ECO:0000256" key="4">
    <source>
        <dbReference type="ARBA" id="ARBA00022692"/>
    </source>
</evidence>
<dbReference type="CDD" id="cd06261">
    <property type="entry name" value="TM_PBP2"/>
    <property type="match status" value="1"/>
</dbReference>
<keyword evidence="3" id="KW-1003">Cell membrane</keyword>
<comment type="subcellular location">
    <subcellularLocation>
        <location evidence="1 7">Cell membrane</location>
        <topology evidence="1 7">Multi-pass membrane protein</topology>
    </subcellularLocation>
</comment>
<feature type="transmembrane region" description="Helical" evidence="7">
    <location>
        <begin position="55"/>
        <end position="78"/>
    </location>
</feature>
<dbReference type="InterPro" id="IPR010065">
    <property type="entry name" value="AA_ABC_transptr_permease_3TM"/>
</dbReference>
<feature type="transmembrane region" description="Helical" evidence="7">
    <location>
        <begin position="20"/>
        <end position="43"/>
    </location>
</feature>
<protein>
    <submittedName>
        <fullName evidence="9">Amino acid ABC transporter permease</fullName>
    </submittedName>
</protein>
<dbReference type="PROSITE" id="PS50928">
    <property type="entry name" value="ABC_TM1"/>
    <property type="match status" value="1"/>
</dbReference>
<evidence type="ECO:0000256" key="5">
    <source>
        <dbReference type="ARBA" id="ARBA00022989"/>
    </source>
</evidence>
<evidence type="ECO:0000256" key="1">
    <source>
        <dbReference type="ARBA" id="ARBA00004651"/>
    </source>
</evidence>
<evidence type="ECO:0000256" key="3">
    <source>
        <dbReference type="ARBA" id="ARBA00022475"/>
    </source>
</evidence>
<dbReference type="NCBIfam" id="TIGR01726">
    <property type="entry name" value="HEQRo_perm_3TM"/>
    <property type="match status" value="1"/>
</dbReference>
<proteinExistence type="inferred from homology"/>
<dbReference type="SUPFAM" id="SSF161098">
    <property type="entry name" value="MetI-like"/>
    <property type="match status" value="1"/>
</dbReference>
<keyword evidence="10" id="KW-1185">Reference proteome</keyword>
<dbReference type="InterPro" id="IPR000515">
    <property type="entry name" value="MetI-like"/>
</dbReference>
<dbReference type="Gene3D" id="1.10.3720.10">
    <property type="entry name" value="MetI-like"/>
    <property type="match status" value="1"/>
</dbReference>
<evidence type="ECO:0000256" key="7">
    <source>
        <dbReference type="RuleBase" id="RU363032"/>
    </source>
</evidence>
<feature type="transmembrane region" description="Helical" evidence="7">
    <location>
        <begin position="93"/>
        <end position="115"/>
    </location>
</feature>
<evidence type="ECO:0000256" key="6">
    <source>
        <dbReference type="ARBA" id="ARBA00023136"/>
    </source>
</evidence>
<comment type="similarity">
    <text evidence="7">Belongs to the binding-protein-dependent transport system permease family.</text>
</comment>
<comment type="caution">
    <text evidence="9">The sequence shown here is derived from an EMBL/GenBank/DDBJ whole genome shotgun (WGS) entry which is preliminary data.</text>
</comment>
<accession>A0ABR8XRK4</accession>
<organism evidence="9 10">
    <name type="scientific">Solibacillus merdavium</name>
    <dbReference type="NCBI Taxonomy" id="2762218"/>
    <lineage>
        <taxon>Bacteria</taxon>
        <taxon>Bacillati</taxon>
        <taxon>Bacillota</taxon>
        <taxon>Bacilli</taxon>
        <taxon>Bacillales</taxon>
        <taxon>Caryophanaceae</taxon>
        <taxon>Solibacillus</taxon>
    </lineage>
</organism>
<dbReference type="PANTHER" id="PTHR30614:SF43">
    <property type="entry name" value="L-CYSTINE TRANSPORT SYSTEM PERMEASE PROTEIN TCYM"/>
    <property type="match status" value="1"/>
</dbReference>
<dbReference type="RefSeq" id="WP_191705072.1">
    <property type="nucleotide sequence ID" value="NZ_JACSPW010000018.1"/>
</dbReference>
<evidence type="ECO:0000313" key="10">
    <source>
        <dbReference type="Proteomes" id="UP000600565"/>
    </source>
</evidence>
<dbReference type="EMBL" id="JACSPW010000018">
    <property type="protein sequence ID" value="MBD8034574.1"/>
    <property type="molecule type" value="Genomic_DNA"/>
</dbReference>